<dbReference type="STRING" id="80876.SAMN05421779_101587"/>
<sequence>MNCSNVMVRAVGLGILAGWLLLAAPQAAWAGPVDDAKAQGEIGERADGLLGAVKPAGVSSDVAQMISRINSERMGKYRDIANQNSTSVQAVQAIAGRKLMDKAAAGQYINQGSGWVKK</sequence>
<evidence type="ECO:0000256" key="1">
    <source>
        <dbReference type="SAM" id="SignalP"/>
    </source>
</evidence>
<gene>
    <name evidence="2" type="ORF">SAMN05421779_101587</name>
</gene>
<evidence type="ECO:0000313" key="2">
    <source>
        <dbReference type="EMBL" id="SIS40275.1"/>
    </source>
</evidence>
<dbReference type="Pfam" id="PF07027">
    <property type="entry name" value="DUF1318"/>
    <property type="match status" value="1"/>
</dbReference>
<organism evidence="2 3">
    <name type="scientific">Insolitispirillum peregrinum</name>
    <dbReference type="NCBI Taxonomy" id="80876"/>
    <lineage>
        <taxon>Bacteria</taxon>
        <taxon>Pseudomonadati</taxon>
        <taxon>Pseudomonadota</taxon>
        <taxon>Alphaproteobacteria</taxon>
        <taxon>Rhodospirillales</taxon>
        <taxon>Novispirillaceae</taxon>
        <taxon>Insolitispirillum</taxon>
    </lineage>
</organism>
<keyword evidence="1" id="KW-0732">Signal</keyword>
<dbReference type="InterPro" id="IPR008309">
    <property type="entry name" value="YdbL"/>
</dbReference>
<evidence type="ECO:0000313" key="3">
    <source>
        <dbReference type="Proteomes" id="UP000185678"/>
    </source>
</evidence>
<proteinExistence type="predicted"/>
<feature type="signal peptide" evidence="1">
    <location>
        <begin position="1"/>
        <end position="30"/>
    </location>
</feature>
<name>A0A1N7IT53_9PROT</name>
<reference evidence="2 3" key="1">
    <citation type="submission" date="2017-01" db="EMBL/GenBank/DDBJ databases">
        <authorList>
            <person name="Mah S.A."/>
            <person name="Swanson W.J."/>
            <person name="Moy G.W."/>
            <person name="Vacquier V.D."/>
        </authorList>
    </citation>
    <scope>NUCLEOTIDE SEQUENCE [LARGE SCALE GENOMIC DNA]</scope>
    <source>
        <strain evidence="2 3">DSM 11589</strain>
    </source>
</reference>
<dbReference type="PIRSF" id="PIRSF025560">
    <property type="entry name" value="UCP025560"/>
    <property type="match status" value="1"/>
</dbReference>
<dbReference type="Proteomes" id="UP000185678">
    <property type="component" value="Unassembled WGS sequence"/>
</dbReference>
<dbReference type="EMBL" id="FTOA01000001">
    <property type="protein sequence ID" value="SIS40275.1"/>
    <property type="molecule type" value="Genomic_DNA"/>
</dbReference>
<evidence type="ECO:0008006" key="4">
    <source>
        <dbReference type="Google" id="ProtNLM"/>
    </source>
</evidence>
<accession>A0A1N7IT53</accession>
<dbReference type="AlphaFoldDB" id="A0A1N7IT53"/>
<dbReference type="RefSeq" id="WP_076398663.1">
    <property type="nucleotide sequence ID" value="NZ_FTOA01000001.1"/>
</dbReference>
<protein>
    <recommendedName>
        <fullName evidence="4">DUF1318 domain-containing protein</fullName>
    </recommendedName>
</protein>
<keyword evidence="3" id="KW-1185">Reference proteome</keyword>
<feature type="chain" id="PRO_5009942826" description="DUF1318 domain-containing protein" evidence="1">
    <location>
        <begin position="31"/>
        <end position="118"/>
    </location>
</feature>